<organism evidence="9">
    <name type="scientific">Sipha flava</name>
    <name type="common">yellow sugarcane aphid</name>
    <dbReference type="NCBI Taxonomy" id="143950"/>
    <lineage>
        <taxon>Eukaryota</taxon>
        <taxon>Metazoa</taxon>
        <taxon>Ecdysozoa</taxon>
        <taxon>Arthropoda</taxon>
        <taxon>Hexapoda</taxon>
        <taxon>Insecta</taxon>
        <taxon>Pterygota</taxon>
        <taxon>Neoptera</taxon>
        <taxon>Paraneoptera</taxon>
        <taxon>Hemiptera</taxon>
        <taxon>Sternorrhyncha</taxon>
        <taxon>Aphidomorpha</taxon>
        <taxon>Aphidoidea</taxon>
        <taxon>Aphididae</taxon>
        <taxon>Sipha</taxon>
    </lineage>
</organism>
<dbReference type="GO" id="GO:0016787">
    <property type="term" value="F:hydrolase activity"/>
    <property type="evidence" value="ECO:0007669"/>
    <property type="project" value="UniProtKB-KW"/>
</dbReference>
<dbReference type="PANTHER" id="PTHR22930">
    <property type="match status" value="1"/>
</dbReference>
<reference evidence="9" key="1">
    <citation type="submission" date="2018-04" db="EMBL/GenBank/DDBJ databases">
        <title>Transcriptome assembly of Sipha flava.</title>
        <authorList>
            <person name="Scully E.D."/>
            <person name="Geib S.M."/>
            <person name="Palmer N.A."/>
            <person name="Koch K."/>
            <person name="Bradshaw J."/>
            <person name="Heng-Moss T."/>
            <person name="Sarath G."/>
        </authorList>
    </citation>
    <scope>NUCLEOTIDE SEQUENCE</scope>
</reference>
<accession>A0A2S2R740</accession>
<dbReference type="PANTHER" id="PTHR22930:SF269">
    <property type="entry name" value="NUCLEASE HARBI1-LIKE PROTEIN"/>
    <property type="match status" value="1"/>
</dbReference>
<dbReference type="OrthoDB" id="6597749at2759"/>
<evidence type="ECO:0000256" key="1">
    <source>
        <dbReference type="ARBA" id="ARBA00001968"/>
    </source>
</evidence>
<dbReference type="InterPro" id="IPR045249">
    <property type="entry name" value="HARBI1-like"/>
</dbReference>
<keyword evidence="5" id="KW-0479">Metal-binding</keyword>
<dbReference type="Pfam" id="PF13359">
    <property type="entry name" value="DDE_Tnp_4"/>
    <property type="match status" value="1"/>
</dbReference>
<evidence type="ECO:0000256" key="4">
    <source>
        <dbReference type="ARBA" id="ARBA00022722"/>
    </source>
</evidence>
<proteinExistence type="inferred from homology"/>
<evidence type="ECO:0000256" key="3">
    <source>
        <dbReference type="ARBA" id="ARBA00006958"/>
    </source>
</evidence>
<dbReference type="EMBL" id="GGMS01016636">
    <property type="protein sequence ID" value="MBY85839.1"/>
    <property type="molecule type" value="Transcribed_RNA"/>
</dbReference>
<keyword evidence="4" id="KW-0540">Nuclease</keyword>
<evidence type="ECO:0000256" key="6">
    <source>
        <dbReference type="ARBA" id="ARBA00022801"/>
    </source>
</evidence>
<name>A0A2S2R740_9HEMI</name>
<evidence type="ECO:0000256" key="7">
    <source>
        <dbReference type="ARBA" id="ARBA00023242"/>
    </source>
</evidence>
<evidence type="ECO:0000313" key="9">
    <source>
        <dbReference type="EMBL" id="MBY85839.1"/>
    </source>
</evidence>
<dbReference type="AlphaFoldDB" id="A0A2S2R740"/>
<dbReference type="GO" id="GO:0046872">
    <property type="term" value="F:metal ion binding"/>
    <property type="evidence" value="ECO:0007669"/>
    <property type="project" value="UniProtKB-KW"/>
</dbReference>
<keyword evidence="6" id="KW-0378">Hydrolase</keyword>
<dbReference type="GO" id="GO:0005634">
    <property type="term" value="C:nucleus"/>
    <property type="evidence" value="ECO:0007669"/>
    <property type="project" value="UniProtKB-SubCell"/>
</dbReference>
<evidence type="ECO:0000256" key="5">
    <source>
        <dbReference type="ARBA" id="ARBA00022723"/>
    </source>
</evidence>
<protein>
    <submittedName>
        <fullName evidence="9">Putative nuclease HARBI1</fullName>
    </submittedName>
</protein>
<comment type="similarity">
    <text evidence="3">Belongs to the HARBI1 family.</text>
</comment>
<gene>
    <name evidence="9" type="primary">harbi1_10</name>
    <name evidence="9" type="ORF">g.92661</name>
</gene>
<feature type="domain" description="DDE Tnp4" evidence="8">
    <location>
        <begin position="170"/>
        <end position="335"/>
    </location>
</feature>
<comment type="cofactor">
    <cofactor evidence="1">
        <name>a divalent metal cation</name>
        <dbReference type="ChEBI" id="CHEBI:60240"/>
    </cofactor>
</comment>
<evidence type="ECO:0000259" key="8">
    <source>
        <dbReference type="Pfam" id="PF13359"/>
    </source>
</evidence>
<evidence type="ECO:0000256" key="2">
    <source>
        <dbReference type="ARBA" id="ARBA00004123"/>
    </source>
</evidence>
<dbReference type="GO" id="GO:0004518">
    <property type="term" value="F:nuclease activity"/>
    <property type="evidence" value="ECO:0007669"/>
    <property type="project" value="UniProtKB-KW"/>
</dbReference>
<sequence>MATTDDAVAILGLMCILKNKKRKKRNLWCKEWLLKRNKYSHTNLLNELRITPKDFNNYLRMNENTYLHLLSLVTPLIQKQNTVMRDAISPHERLTATLRFLATGRTYECLKYSTIISPQSLSTIIPETCEAIYTVLHEEYLKFPRTFNEWKNISLLFEEKWNFPHLLGAIDGKHVAITAPMGSGSEYYNYKKHHSMVLMAIVDAQYQFILCDFGTNGRVSDGGVLQNTKFFQMLQNNELNIPAEELVTNSSRYLPYVFVADDAFPLRSDIMKPFRQADLTSSEKKIYNYRVSRARRIVENAFGILATRFRIFHTNINLNPKKIESIVMASCVLHNYLIKKVPNLYAPTDCFDREKIDIGTTLEGYDSSSSAMEPLDARNPGNIAKTPKMIREEFMTYFNNEGSVPWQNYFI</sequence>
<keyword evidence="7" id="KW-0539">Nucleus</keyword>
<dbReference type="InterPro" id="IPR027806">
    <property type="entry name" value="HARBI1_dom"/>
</dbReference>
<comment type="subcellular location">
    <subcellularLocation>
        <location evidence="2">Nucleus</location>
    </subcellularLocation>
</comment>